<name>A0A1V6PLL8_PENDC</name>
<evidence type="ECO:0000313" key="1">
    <source>
        <dbReference type="EMBL" id="OQD77871.1"/>
    </source>
</evidence>
<comment type="caution">
    <text evidence="1">The sequence shown here is derived from an EMBL/GenBank/DDBJ whole genome shotgun (WGS) entry which is preliminary data.</text>
</comment>
<sequence length="206" mass="23136">MSSPLEDPLLLLRLVGTQVTTYDDTLTEQPPFPRTWVITKKQRERAFRIWATETAIRSTPVTDGKYLCHLLDDPTQICIMKVWYQVPLTGTTKDDLDELARQAAPPPWSGELEVSKVLTRLGCDLVPRVFGHVEKVFACGVSPPIASIGSIILDLPTGTLHLVGFRGGSLQPQADEEWMPTLYLEWGLANERRGAPMDPNPNNWEW</sequence>
<dbReference type="Proteomes" id="UP000191522">
    <property type="component" value="Unassembled WGS sequence"/>
</dbReference>
<accession>A0A1V6PLL8</accession>
<reference evidence="2" key="1">
    <citation type="journal article" date="2017" name="Nat. Microbiol.">
        <title>Global analysis of biosynthetic gene clusters reveals vast potential of secondary metabolite production in Penicillium species.</title>
        <authorList>
            <person name="Nielsen J.C."/>
            <person name="Grijseels S."/>
            <person name="Prigent S."/>
            <person name="Ji B."/>
            <person name="Dainat J."/>
            <person name="Nielsen K.F."/>
            <person name="Frisvad J.C."/>
            <person name="Workman M."/>
            <person name="Nielsen J."/>
        </authorList>
    </citation>
    <scope>NUCLEOTIDE SEQUENCE [LARGE SCALE GENOMIC DNA]</scope>
    <source>
        <strain evidence="2">IBT 11843</strain>
    </source>
</reference>
<proteinExistence type="predicted"/>
<dbReference type="EMBL" id="MDYL01000002">
    <property type="protein sequence ID" value="OQD77871.1"/>
    <property type="molecule type" value="Genomic_DNA"/>
</dbReference>
<protein>
    <submittedName>
        <fullName evidence="1">Uncharacterized protein</fullName>
    </submittedName>
</protein>
<dbReference type="AlphaFoldDB" id="A0A1V6PLL8"/>
<keyword evidence="2" id="KW-1185">Reference proteome</keyword>
<organism evidence="1 2">
    <name type="scientific">Penicillium decumbens</name>
    <dbReference type="NCBI Taxonomy" id="69771"/>
    <lineage>
        <taxon>Eukaryota</taxon>
        <taxon>Fungi</taxon>
        <taxon>Dikarya</taxon>
        <taxon>Ascomycota</taxon>
        <taxon>Pezizomycotina</taxon>
        <taxon>Eurotiomycetes</taxon>
        <taxon>Eurotiomycetidae</taxon>
        <taxon>Eurotiales</taxon>
        <taxon>Aspergillaceae</taxon>
        <taxon>Penicillium</taxon>
    </lineage>
</organism>
<evidence type="ECO:0000313" key="2">
    <source>
        <dbReference type="Proteomes" id="UP000191522"/>
    </source>
</evidence>
<gene>
    <name evidence="1" type="ORF">PENDEC_c002G05441</name>
</gene>